<keyword evidence="11" id="KW-0966">Cell projection</keyword>
<feature type="region of interest" description="Disordered" evidence="6">
    <location>
        <begin position="405"/>
        <end position="424"/>
    </location>
</feature>
<dbReference type="Pfam" id="PF06429">
    <property type="entry name" value="Flg_bbr_C"/>
    <property type="match status" value="1"/>
</dbReference>
<dbReference type="InterPro" id="IPR001444">
    <property type="entry name" value="Flag_bb_rod_N"/>
</dbReference>
<dbReference type="Pfam" id="PF22692">
    <property type="entry name" value="LlgE_F_G_D1"/>
    <property type="match status" value="1"/>
</dbReference>
<dbReference type="InterPro" id="IPR020013">
    <property type="entry name" value="Flagellar_FlgE/F/G"/>
</dbReference>
<evidence type="ECO:0000256" key="1">
    <source>
        <dbReference type="ARBA" id="ARBA00004117"/>
    </source>
</evidence>
<feature type="domain" description="Flagellar basal body rod protein N-terminal" evidence="7">
    <location>
        <begin position="8"/>
        <end position="37"/>
    </location>
</feature>
<dbReference type="Gene3D" id="2.60.98.20">
    <property type="entry name" value="Flagellar hook protein FlgE"/>
    <property type="match status" value="1"/>
</dbReference>
<dbReference type="InterPro" id="IPR037058">
    <property type="entry name" value="Falgellar_hook_FlgE_sf"/>
</dbReference>
<dbReference type="SUPFAM" id="SSF117143">
    <property type="entry name" value="Flagellar hook protein flgE"/>
    <property type="match status" value="1"/>
</dbReference>
<evidence type="ECO:0000259" key="8">
    <source>
        <dbReference type="Pfam" id="PF06429"/>
    </source>
</evidence>
<evidence type="ECO:0000256" key="6">
    <source>
        <dbReference type="SAM" id="MobiDB-lite"/>
    </source>
</evidence>
<evidence type="ECO:0000256" key="2">
    <source>
        <dbReference type="ARBA" id="ARBA00009677"/>
    </source>
</evidence>
<dbReference type="Pfam" id="PF00460">
    <property type="entry name" value="Flg_bb_rod"/>
    <property type="match status" value="1"/>
</dbReference>
<evidence type="ECO:0000256" key="3">
    <source>
        <dbReference type="ARBA" id="ARBA00019015"/>
    </source>
</evidence>
<comment type="subcellular location">
    <subcellularLocation>
        <location evidence="1 5">Bacterial flagellum basal body</location>
    </subcellularLocation>
</comment>
<dbReference type="RefSeq" id="WP_373656291.1">
    <property type="nucleotide sequence ID" value="NZ_JBGUAW010000007.1"/>
</dbReference>
<dbReference type="EMBL" id="JBGUAW010000007">
    <property type="protein sequence ID" value="MFA9461504.1"/>
    <property type="molecule type" value="Genomic_DNA"/>
</dbReference>
<evidence type="ECO:0000313" key="12">
    <source>
        <dbReference type="Proteomes" id="UP001575181"/>
    </source>
</evidence>
<evidence type="ECO:0000259" key="7">
    <source>
        <dbReference type="Pfam" id="PF00460"/>
    </source>
</evidence>
<dbReference type="PROSITE" id="PS00588">
    <property type="entry name" value="FLAGELLA_BB_ROD"/>
    <property type="match status" value="1"/>
</dbReference>
<feature type="domain" description="Flagellar hook protein FlgE D2" evidence="9">
    <location>
        <begin position="172"/>
        <end position="331"/>
    </location>
</feature>
<comment type="caution">
    <text evidence="11">The sequence shown here is derived from an EMBL/GenBank/DDBJ whole genome shotgun (WGS) entry which is preliminary data.</text>
</comment>
<feature type="region of interest" description="Disordered" evidence="6">
    <location>
        <begin position="157"/>
        <end position="181"/>
    </location>
</feature>
<dbReference type="NCBIfam" id="TIGR03506">
    <property type="entry name" value="FlgEFG_subfam"/>
    <property type="match status" value="1"/>
</dbReference>
<dbReference type="InterPro" id="IPR053967">
    <property type="entry name" value="LlgE_F_G-like_D1"/>
</dbReference>
<keyword evidence="12" id="KW-1185">Reference proteome</keyword>
<reference evidence="11 12" key="1">
    <citation type="submission" date="2024-08" db="EMBL/GenBank/DDBJ databases">
        <title>Whole-genome sequencing of halo(alkali)philic microorganisms from hypersaline lakes.</title>
        <authorList>
            <person name="Sorokin D.Y."/>
            <person name="Merkel A.Y."/>
            <person name="Messina E."/>
            <person name="Yakimov M."/>
        </authorList>
    </citation>
    <scope>NUCLEOTIDE SEQUENCE [LARGE SCALE GENOMIC DNA]</scope>
    <source>
        <strain evidence="11 12">Cl-TMA</strain>
    </source>
</reference>
<dbReference type="PANTHER" id="PTHR30435">
    <property type="entry name" value="FLAGELLAR PROTEIN"/>
    <property type="match status" value="1"/>
</dbReference>
<organism evidence="11 12">
    <name type="scientific">Thiohalorhabdus methylotrophus</name>
    <dbReference type="NCBI Taxonomy" id="3242694"/>
    <lineage>
        <taxon>Bacteria</taxon>
        <taxon>Pseudomonadati</taxon>
        <taxon>Pseudomonadota</taxon>
        <taxon>Gammaproteobacteria</taxon>
        <taxon>Thiohalorhabdales</taxon>
        <taxon>Thiohalorhabdaceae</taxon>
        <taxon>Thiohalorhabdus</taxon>
    </lineage>
</organism>
<evidence type="ECO:0000313" key="11">
    <source>
        <dbReference type="EMBL" id="MFA9461504.1"/>
    </source>
</evidence>
<name>A0ABV4TVZ5_9GAMM</name>
<dbReference type="InterPro" id="IPR010930">
    <property type="entry name" value="Flg_bb/hook_C_dom"/>
</dbReference>
<evidence type="ECO:0000256" key="5">
    <source>
        <dbReference type="RuleBase" id="RU362116"/>
    </source>
</evidence>
<dbReference type="PANTHER" id="PTHR30435:SF1">
    <property type="entry name" value="FLAGELLAR HOOK PROTEIN FLGE"/>
    <property type="match status" value="1"/>
</dbReference>
<feature type="domain" description="Flagellar basal-body/hook protein C-terminal" evidence="8">
    <location>
        <begin position="431"/>
        <end position="473"/>
    </location>
</feature>
<dbReference type="InterPro" id="IPR037925">
    <property type="entry name" value="FlgE/F/G-like"/>
</dbReference>
<evidence type="ECO:0000256" key="4">
    <source>
        <dbReference type="ARBA" id="ARBA00023143"/>
    </source>
</evidence>
<feature type="domain" description="Flagellar hook protein FlgE/F/G-like D1" evidence="10">
    <location>
        <begin position="90"/>
        <end position="133"/>
    </location>
</feature>
<keyword evidence="4 5" id="KW-0975">Bacterial flagellum</keyword>
<comment type="function">
    <text evidence="5">A flexible structure which links the flagellar filament to the drive apparatus in the basal body.</text>
</comment>
<sequence length="475" mass="50140">MANFGALSTGAKAILAHDQAMGVIGDNIANMNTTGYKRSRAVFADVLGSVAKRNEALGQNIIGGGSKLDMINPDMSQSSFKNTSQATDMAVDGDGFFITRNPDTGEQLYTRAGSFTVDKEGYLVTSGGNRVRGWSTEEVDGKVQTQGELGDVNLTEKQSTAERTRNINPKANLDADADPAEPRGTIANDPNGAAEPSFDYHFKTDFKVYDSLGSSHDVSAYFTKTDKNEWDVRVMADAEEVNTEGLTTYDTTGSGEADLAQLTLPSGQQGIHLTFNQDGSLKSEKRGLAANGNVSEEAFGSNSFQVPWSNGSEAGHAISMDMGDDTATSGSSGGLSGVFQRPGGSVLYSADVDGRQAGDLQSFSVNEAGVIVGSFDNGATAPLYKVALADFKNADGLNKVGNSNFQASDASGEPSIKKPGEAGAGNVRGFALEESNVDASEELVRMILIQRGYQANTKVVTTVDEMLQSLMNIKR</sequence>
<dbReference type="Pfam" id="PF07559">
    <property type="entry name" value="FlgE_D2"/>
    <property type="match status" value="1"/>
</dbReference>
<evidence type="ECO:0000259" key="9">
    <source>
        <dbReference type="Pfam" id="PF07559"/>
    </source>
</evidence>
<protein>
    <recommendedName>
        <fullName evidence="3 5">Flagellar hook protein FlgE</fullName>
    </recommendedName>
</protein>
<evidence type="ECO:0000259" key="10">
    <source>
        <dbReference type="Pfam" id="PF22692"/>
    </source>
</evidence>
<keyword evidence="11" id="KW-0969">Cilium</keyword>
<gene>
    <name evidence="11" type="ORF">ACERLL_11770</name>
</gene>
<dbReference type="InterPro" id="IPR019776">
    <property type="entry name" value="Flagellar_basal_body_rod_CS"/>
</dbReference>
<proteinExistence type="inferred from homology"/>
<dbReference type="Proteomes" id="UP001575181">
    <property type="component" value="Unassembled WGS sequence"/>
</dbReference>
<dbReference type="InterPro" id="IPR011491">
    <property type="entry name" value="FlgE_D2"/>
</dbReference>
<comment type="similarity">
    <text evidence="2 5">Belongs to the flagella basal body rod proteins family.</text>
</comment>
<accession>A0ABV4TVZ5</accession>
<keyword evidence="11" id="KW-0282">Flagellum</keyword>
<feature type="region of interest" description="Disordered" evidence="6">
    <location>
        <begin position="315"/>
        <end position="335"/>
    </location>
</feature>